<evidence type="ECO:0000313" key="2">
    <source>
        <dbReference type="Proteomes" id="UP001265746"/>
    </source>
</evidence>
<keyword evidence="2" id="KW-1185">Reference proteome</keyword>
<organism evidence="1 2">
    <name type="scientific">Phomopsis amygdali</name>
    <name type="common">Fusicoccum amygdali</name>
    <dbReference type="NCBI Taxonomy" id="1214568"/>
    <lineage>
        <taxon>Eukaryota</taxon>
        <taxon>Fungi</taxon>
        <taxon>Dikarya</taxon>
        <taxon>Ascomycota</taxon>
        <taxon>Pezizomycotina</taxon>
        <taxon>Sordariomycetes</taxon>
        <taxon>Sordariomycetidae</taxon>
        <taxon>Diaporthales</taxon>
        <taxon>Diaporthaceae</taxon>
        <taxon>Diaporthe</taxon>
    </lineage>
</organism>
<accession>A0AAD9W6P2</accession>
<sequence length="170" mass="18980">MASSSTRESSSSVEPRSSIEPLNISSVDPNFAIELPPVKWIPFTMHRTQYLGVDKYMWQAWRYTWKAILLASGVPHDGSMSPARFMLSKHDDHALAVLVRTTIATSSLEEPKIVGCVTAKPIFAWFCSAWPGKGSIEIVYPSQLSKEEAAKFSIRGEPLEIIEYDSESEN</sequence>
<reference evidence="1" key="1">
    <citation type="submission" date="2023-06" db="EMBL/GenBank/DDBJ databases">
        <authorList>
            <person name="Noh H."/>
        </authorList>
    </citation>
    <scope>NUCLEOTIDE SEQUENCE</scope>
    <source>
        <strain evidence="1">DUCC20226</strain>
    </source>
</reference>
<proteinExistence type="predicted"/>
<dbReference type="Proteomes" id="UP001265746">
    <property type="component" value="Unassembled WGS sequence"/>
</dbReference>
<dbReference type="EMBL" id="JAUJFL010000002">
    <property type="protein sequence ID" value="KAK2609893.1"/>
    <property type="molecule type" value="Genomic_DNA"/>
</dbReference>
<evidence type="ECO:0000313" key="1">
    <source>
        <dbReference type="EMBL" id="KAK2609893.1"/>
    </source>
</evidence>
<name>A0AAD9W6P2_PHOAM</name>
<comment type="caution">
    <text evidence="1">The sequence shown here is derived from an EMBL/GenBank/DDBJ whole genome shotgun (WGS) entry which is preliminary data.</text>
</comment>
<protein>
    <submittedName>
        <fullName evidence="1">Uncharacterized protein</fullName>
    </submittedName>
</protein>
<dbReference type="AlphaFoldDB" id="A0AAD9W6P2"/>
<gene>
    <name evidence="1" type="ORF">N8I77_003365</name>
</gene>